<evidence type="ECO:0000256" key="3">
    <source>
        <dbReference type="ARBA" id="ARBA00022989"/>
    </source>
</evidence>
<dbReference type="AlphaFoldDB" id="A0A0F6W0B7"/>
<dbReference type="GO" id="GO:0016020">
    <property type="term" value="C:membrane"/>
    <property type="evidence" value="ECO:0007669"/>
    <property type="project" value="UniProtKB-SubCell"/>
</dbReference>
<feature type="transmembrane region" description="Helical" evidence="7">
    <location>
        <begin position="295"/>
        <end position="313"/>
    </location>
</feature>
<feature type="transmembrane region" description="Helical" evidence="7">
    <location>
        <begin position="184"/>
        <end position="205"/>
    </location>
</feature>
<keyword evidence="11" id="KW-1185">Reference proteome</keyword>
<dbReference type="KEGG" id="samy:DB32_001189"/>
<dbReference type="Pfam" id="PF00361">
    <property type="entry name" value="Proton_antipo_M"/>
    <property type="match status" value="1"/>
</dbReference>
<reference evidence="10 11" key="1">
    <citation type="submission" date="2015-03" db="EMBL/GenBank/DDBJ databases">
        <title>Genome assembly of Sandaracinus amylolyticus DSM 53668.</title>
        <authorList>
            <person name="Sharma G."/>
            <person name="Subramanian S."/>
        </authorList>
    </citation>
    <scope>NUCLEOTIDE SEQUENCE [LARGE SCALE GENOMIC DNA]</scope>
    <source>
        <strain evidence="10 11">DSM 53668</strain>
    </source>
</reference>
<evidence type="ECO:0000313" key="11">
    <source>
        <dbReference type="Proteomes" id="UP000034883"/>
    </source>
</evidence>
<feature type="transmembrane region" description="Helical" evidence="7">
    <location>
        <begin position="126"/>
        <end position="146"/>
    </location>
</feature>
<dbReference type="PANTHER" id="PTHR42829">
    <property type="entry name" value="NADH-UBIQUINONE OXIDOREDUCTASE CHAIN 5"/>
    <property type="match status" value="1"/>
</dbReference>
<keyword evidence="4 7" id="KW-0472">Membrane</keyword>
<evidence type="ECO:0000256" key="6">
    <source>
        <dbReference type="SAM" id="MobiDB-lite"/>
    </source>
</evidence>
<evidence type="ECO:0000259" key="8">
    <source>
        <dbReference type="Pfam" id="PF00361"/>
    </source>
</evidence>
<comment type="subcellular location">
    <subcellularLocation>
        <location evidence="1">Endomembrane system</location>
        <topology evidence="1">Multi-pass membrane protein</topology>
    </subcellularLocation>
    <subcellularLocation>
        <location evidence="5">Membrane</location>
        <topology evidence="5">Multi-pass membrane protein</topology>
    </subcellularLocation>
</comment>
<dbReference type="PANTHER" id="PTHR42829:SF2">
    <property type="entry name" value="NADH-UBIQUINONE OXIDOREDUCTASE CHAIN 5"/>
    <property type="match status" value="1"/>
</dbReference>
<dbReference type="STRING" id="927083.DB32_001189"/>
<keyword evidence="2 5" id="KW-0812">Transmembrane</keyword>
<dbReference type="GO" id="GO:0012505">
    <property type="term" value="C:endomembrane system"/>
    <property type="evidence" value="ECO:0007669"/>
    <property type="project" value="UniProtKB-SubCell"/>
</dbReference>
<sequence length="469" mass="49547">MDLVAPTLSELRVALALVVALPAIAGGVLGLAMLARRAPSEATIGRLVSWSIGLSTVLSVVLTGGWIALGATARDVHLATWFAVPGHAFTIGALLDALSLTLTLVTNVVCFLVARFSIRYLHREPGYARFFLLLCVFTTGMHVLVLAGSYDLLFVGWELVGLASVLLIAFFSHRSGPVGGAVRAMITYRVADVGLLVAGILLHQAAGSAELADAFAGGAHGLHHAHGIASATTIGLLLLLAVLGKSAQLPLGGWLPRAMEGPTPSSALFYGALSVHAGVYLLLRSAPLLEASPVASAAVAIVGALTAVHATMVARTQSDAKSLLAYATITQVGLMLVEIGLHLWTWALVHMVAHAFLRLLQLLRTPSALRDAQEIRAALATTPAPRPSLWARMLPATTLAWLQHLALRRFFVDEILARFVVEPVMRASRALDRVERHGVAALSGWTRASEPVEPLSVSASPRSHEEPLP</sequence>
<evidence type="ECO:0000256" key="4">
    <source>
        <dbReference type="ARBA" id="ARBA00023136"/>
    </source>
</evidence>
<dbReference type="Pfam" id="PF00662">
    <property type="entry name" value="Proton_antipo_N"/>
    <property type="match status" value="1"/>
</dbReference>
<dbReference type="InterPro" id="IPR003945">
    <property type="entry name" value="NU5C-like"/>
</dbReference>
<dbReference type="GO" id="GO:0003954">
    <property type="term" value="F:NADH dehydrogenase activity"/>
    <property type="evidence" value="ECO:0007669"/>
    <property type="project" value="TreeGrafter"/>
</dbReference>
<dbReference type="GO" id="GO:0015990">
    <property type="term" value="P:electron transport coupled proton transport"/>
    <property type="evidence" value="ECO:0007669"/>
    <property type="project" value="TreeGrafter"/>
</dbReference>
<evidence type="ECO:0000256" key="7">
    <source>
        <dbReference type="SAM" id="Phobius"/>
    </source>
</evidence>
<evidence type="ECO:0000256" key="2">
    <source>
        <dbReference type="ARBA" id="ARBA00022692"/>
    </source>
</evidence>
<dbReference type="RefSeq" id="WP_053231436.1">
    <property type="nucleotide sequence ID" value="NZ_CP011125.1"/>
</dbReference>
<evidence type="ECO:0000313" key="10">
    <source>
        <dbReference type="EMBL" id="AKF04040.1"/>
    </source>
</evidence>
<feature type="transmembrane region" description="Helical" evidence="7">
    <location>
        <begin position="343"/>
        <end position="360"/>
    </location>
</feature>
<organism evidence="10 11">
    <name type="scientific">Sandaracinus amylolyticus</name>
    <dbReference type="NCBI Taxonomy" id="927083"/>
    <lineage>
        <taxon>Bacteria</taxon>
        <taxon>Pseudomonadati</taxon>
        <taxon>Myxococcota</taxon>
        <taxon>Polyangia</taxon>
        <taxon>Polyangiales</taxon>
        <taxon>Sandaracinaceae</taxon>
        <taxon>Sandaracinus</taxon>
    </lineage>
</organism>
<feature type="domain" description="NADH-Ubiquinone oxidoreductase (complex I) chain 5 N-terminal" evidence="9">
    <location>
        <begin position="81"/>
        <end position="131"/>
    </location>
</feature>
<feature type="transmembrane region" description="Helical" evidence="7">
    <location>
        <begin position="152"/>
        <end position="172"/>
    </location>
</feature>
<name>A0A0F6W0B7_9BACT</name>
<dbReference type="InterPro" id="IPR001516">
    <property type="entry name" value="Proton_antipo_N"/>
</dbReference>
<proteinExistence type="predicted"/>
<feature type="transmembrane region" description="Helical" evidence="7">
    <location>
        <begin position="12"/>
        <end position="35"/>
    </location>
</feature>
<gene>
    <name evidence="10" type="ORF">DB32_001189</name>
</gene>
<evidence type="ECO:0000256" key="1">
    <source>
        <dbReference type="ARBA" id="ARBA00004127"/>
    </source>
</evidence>
<evidence type="ECO:0000259" key="9">
    <source>
        <dbReference type="Pfam" id="PF00662"/>
    </source>
</evidence>
<dbReference type="OrthoDB" id="9768329at2"/>
<keyword evidence="3 7" id="KW-1133">Transmembrane helix</keyword>
<protein>
    <submittedName>
        <fullName evidence="10">NADH-ubiquinone oxidoreductase chain L</fullName>
    </submittedName>
</protein>
<keyword evidence="10" id="KW-0830">Ubiquinone</keyword>
<feature type="domain" description="NADH:quinone oxidoreductase/Mrp antiporter transmembrane" evidence="8">
    <location>
        <begin position="152"/>
        <end position="372"/>
    </location>
</feature>
<feature type="transmembrane region" description="Helical" evidence="7">
    <location>
        <begin position="225"/>
        <end position="244"/>
    </location>
</feature>
<dbReference type="GO" id="GO:0008137">
    <property type="term" value="F:NADH dehydrogenase (ubiquinone) activity"/>
    <property type="evidence" value="ECO:0007669"/>
    <property type="project" value="InterPro"/>
</dbReference>
<feature type="transmembrane region" description="Helical" evidence="7">
    <location>
        <begin position="47"/>
        <end position="69"/>
    </location>
</feature>
<dbReference type="PRINTS" id="PR01434">
    <property type="entry name" value="NADHDHGNASE5"/>
</dbReference>
<dbReference type="InterPro" id="IPR001750">
    <property type="entry name" value="ND/Mrp_TM"/>
</dbReference>
<feature type="region of interest" description="Disordered" evidence="6">
    <location>
        <begin position="450"/>
        <end position="469"/>
    </location>
</feature>
<accession>A0A0F6W0B7</accession>
<feature type="transmembrane region" description="Helical" evidence="7">
    <location>
        <begin position="89"/>
        <end position="114"/>
    </location>
</feature>
<feature type="transmembrane region" description="Helical" evidence="7">
    <location>
        <begin position="265"/>
        <end position="283"/>
    </location>
</feature>
<dbReference type="GO" id="GO:0042773">
    <property type="term" value="P:ATP synthesis coupled electron transport"/>
    <property type="evidence" value="ECO:0007669"/>
    <property type="project" value="InterPro"/>
</dbReference>
<dbReference type="Proteomes" id="UP000034883">
    <property type="component" value="Chromosome"/>
</dbReference>
<evidence type="ECO:0000256" key="5">
    <source>
        <dbReference type="RuleBase" id="RU000320"/>
    </source>
</evidence>
<dbReference type="EMBL" id="CP011125">
    <property type="protein sequence ID" value="AKF04040.1"/>
    <property type="molecule type" value="Genomic_DNA"/>
</dbReference>